<organism evidence="2 3">
    <name type="scientific">Rhizopus stolonifer</name>
    <name type="common">Rhizopus nigricans</name>
    <dbReference type="NCBI Taxonomy" id="4846"/>
    <lineage>
        <taxon>Eukaryota</taxon>
        <taxon>Fungi</taxon>
        <taxon>Fungi incertae sedis</taxon>
        <taxon>Mucoromycota</taxon>
        <taxon>Mucoromycotina</taxon>
        <taxon>Mucoromycetes</taxon>
        <taxon>Mucorales</taxon>
        <taxon>Mucorineae</taxon>
        <taxon>Rhizopodaceae</taxon>
        <taxon>Rhizopus</taxon>
    </lineage>
</organism>
<dbReference type="PANTHER" id="PTHR47260">
    <property type="entry name" value="UPF0644 PROTEIN PB2B4.06"/>
    <property type="match status" value="1"/>
</dbReference>
<dbReference type="PANTHER" id="PTHR47260:SF1">
    <property type="entry name" value="UPF0644 PROTEIN PB2B4.06"/>
    <property type="match status" value="1"/>
</dbReference>
<dbReference type="OrthoDB" id="506431at2759"/>
<dbReference type="Proteomes" id="UP000253551">
    <property type="component" value="Unassembled WGS sequence"/>
</dbReference>
<dbReference type="AlphaFoldDB" id="A0A367JA82"/>
<evidence type="ECO:0000313" key="3">
    <source>
        <dbReference type="Proteomes" id="UP000253551"/>
    </source>
</evidence>
<comment type="caution">
    <text evidence="2">The sequence shown here is derived from an EMBL/GenBank/DDBJ whole genome shotgun (WGS) entry which is preliminary data.</text>
</comment>
<accession>A0A367JA82</accession>
<sequence length="187" mass="21062">MTVIEYNEVTEEDDLLEQEKSLEFVKSLRSSEDWEEVVAYKHMSASAKAHSLTATTLRGEGKIGRHPLKFYNKEKTECIMISHFGIHLCGHDGIIHGGFAATVLDEMLAYVTIPNLPNFTGFTANLNVDYRKPILANQWIIVRGKLEKLEGRKAWGKAIIETLEHTLLTEATALYISPRTDGPVTKF</sequence>
<gene>
    <name evidence="2" type="ORF">CU098_009094</name>
</gene>
<name>A0A367JA82_RHIST</name>
<dbReference type="STRING" id="4846.A0A367JA82"/>
<keyword evidence="3" id="KW-1185">Reference proteome</keyword>
<dbReference type="InterPro" id="IPR052061">
    <property type="entry name" value="PTE-AB_protein"/>
</dbReference>
<protein>
    <recommendedName>
        <fullName evidence="1">Thioesterase domain-containing protein</fullName>
    </recommendedName>
</protein>
<dbReference type="InterPro" id="IPR029069">
    <property type="entry name" value="HotDog_dom_sf"/>
</dbReference>
<reference evidence="2 3" key="1">
    <citation type="journal article" date="2018" name="G3 (Bethesda)">
        <title>Phylogenetic and Phylogenomic Definition of Rhizopus Species.</title>
        <authorList>
            <person name="Gryganskyi A.P."/>
            <person name="Golan J."/>
            <person name="Dolatabadi S."/>
            <person name="Mondo S."/>
            <person name="Robb S."/>
            <person name="Idnurm A."/>
            <person name="Muszewska A."/>
            <person name="Steczkiewicz K."/>
            <person name="Masonjones S."/>
            <person name="Liao H.L."/>
            <person name="Gajdeczka M.T."/>
            <person name="Anike F."/>
            <person name="Vuek A."/>
            <person name="Anishchenko I.M."/>
            <person name="Voigt K."/>
            <person name="de Hoog G.S."/>
            <person name="Smith M.E."/>
            <person name="Heitman J."/>
            <person name="Vilgalys R."/>
            <person name="Stajich J.E."/>
        </authorList>
    </citation>
    <scope>NUCLEOTIDE SEQUENCE [LARGE SCALE GENOMIC DNA]</scope>
    <source>
        <strain evidence="2 3">LSU 92-RS-03</strain>
    </source>
</reference>
<dbReference type="Pfam" id="PF03061">
    <property type="entry name" value="4HBT"/>
    <property type="match status" value="1"/>
</dbReference>
<dbReference type="CDD" id="cd03443">
    <property type="entry name" value="PaaI_thioesterase"/>
    <property type="match status" value="1"/>
</dbReference>
<dbReference type="SUPFAM" id="SSF54637">
    <property type="entry name" value="Thioesterase/thiol ester dehydrase-isomerase"/>
    <property type="match status" value="1"/>
</dbReference>
<evidence type="ECO:0000313" key="2">
    <source>
        <dbReference type="EMBL" id="RCH86864.1"/>
    </source>
</evidence>
<evidence type="ECO:0000259" key="1">
    <source>
        <dbReference type="Pfam" id="PF03061"/>
    </source>
</evidence>
<dbReference type="Gene3D" id="3.10.129.10">
    <property type="entry name" value="Hotdog Thioesterase"/>
    <property type="match status" value="1"/>
</dbReference>
<dbReference type="EMBL" id="PJQM01003844">
    <property type="protein sequence ID" value="RCH86864.1"/>
    <property type="molecule type" value="Genomic_DNA"/>
</dbReference>
<dbReference type="InterPro" id="IPR006683">
    <property type="entry name" value="Thioestr_dom"/>
</dbReference>
<proteinExistence type="predicted"/>
<feature type="domain" description="Thioesterase" evidence="1">
    <location>
        <begin position="93"/>
        <end position="153"/>
    </location>
</feature>